<dbReference type="PANTHER" id="PTHR42973:SF39">
    <property type="entry name" value="FAD-BINDING PCMH-TYPE DOMAIN-CONTAINING PROTEIN"/>
    <property type="match status" value="1"/>
</dbReference>
<dbReference type="InterPro" id="IPR016167">
    <property type="entry name" value="FAD-bd_PCMH_sub1"/>
</dbReference>
<dbReference type="OrthoDB" id="5169292at2"/>
<comment type="cofactor">
    <cofactor evidence="1">
        <name>FAD</name>
        <dbReference type="ChEBI" id="CHEBI:57692"/>
    </cofactor>
</comment>
<evidence type="ECO:0000313" key="8">
    <source>
        <dbReference type="Proteomes" id="UP000294543"/>
    </source>
</evidence>
<evidence type="ECO:0000259" key="6">
    <source>
        <dbReference type="PROSITE" id="PS51387"/>
    </source>
</evidence>
<dbReference type="EMBL" id="SMKP01000077">
    <property type="protein sequence ID" value="TDD18025.1"/>
    <property type="molecule type" value="Genomic_DNA"/>
</dbReference>
<keyword evidence="8" id="KW-1185">Reference proteome</keyword>
<feature type="domain" description="FAD-binding PCMH-type" evidence="6">
    <location>
        <begin position="22"/>
        <end position="191"/>
    </location>
</feature>
<protein>
    <submittedName>
        <fullName evidence="7">FAD-binding oxidoreductase</fullName>
    </submittedName>
</protein>
<dbReference type="InterPro" id="IPR016169">
    <property type="entry name" value="FAD-bd_PCMH_sub2"/>
</dbReference>
<dbReference type="InterPro" id="IPR036318">
    <property type="entry name" value="FAD-bd_PCMH-like_sf"/>
</dbReference>
<accession>A0A4R4WP77</accession>
<dbReference type="PROSITE" id="PS51387">
    <property type="entry name" value="FAD_PCMH"/>
    <property type="match status" value="1"/>
</dbReference>
<comment type="caution">
    <text evidence="7">The sequence shown here is derived from an EMBL/GenBank/DDBJ whole genome shotgun (WGS) entry which is preliminary data.</text>
</comment>
<dbReference type="AlphaFoldDB" id="A0A4R4WP77"/>
<gene>
    <name evidence="7" type="ORF">E1294_25795</name>
</gene>
<reference evidence="7 8" key="1">
    <citation type="submission" date="2019-03" db="EMBL/GenBank/DDBJ databases">
        <title>Draft genome sequences of novel Actinobacteria.</title>
        <authorList>
            <person name="Sahin N."/>
            <person name="Ay H."/>
            <person name="Saygin H."/>
        </authorList>
    </citation>
    <scope>NUCLEOTIDE SEQUENCE [LARGE SCALE GENOMIC DNA]</scope>
    <source>
        <strain evidence="7 8">KC712</strain>
    </source>
</reference>
<dbReference type="GO" id="GO:0016491">
    <property type="term" value="F:oxidoreductase activity"/>
    <property type="evidence" value="ECO:0007669"/>
    <property type="project" value="UniProtKB-KW"/>
</dbReference>
<dbReference type="PANTHER" id="PTHR42973">
    <property type="entry name" value="BINDING OXIDOREDUCTASE, PUTATIVE (AFU_ORTHOLOGUE AFUA_1G17690)-RELATED"/>
    <property type="match status" value="1"/>
</dbReference>
<dbReference type="InterPro" id="IPR006094">
    <property type="entry name" value="Oxid_FAD_bind_N"/>
</dbReference>
<dbReference type="InterPro" id="IPR050416">
    <property type="entry name" value="FAD-linked_Oxidoreductase"/>
</dbReference>
<dbReference type="Gene3D" id="3.30.465.10">
    <property type="match status" value="1"/>
</dbReference>
<proteinExistence type="inferred from homology"/>
<keyword evidence="4" id="KW-0274">FAD</keyword>
<evidence type="ECO:0000256" key="4">
    <source>
        <dbReference type="ARBA" id="ARBA00022827"/>
    </source>
</evidence>
<organism evidence="7 8">
    <name type="scientific">Nonomuraea diastatica</name>
    <dbReference type="NCBI Taxonomy" id="1848329"/>
    <lineage>
        <taxon>Bacteria</taxon>
        <taxon>Bacillati</taxon>
        <taxon>Actinomycetota</taxon>
        <taxon>Actinomycetes</taxon>
        <taxon>Streptosporangiales</taxon>
        <taxon>Streptosporangiaceae</taxon>
        <taxon>Nonomuraea</taxon>
    </lineage>
</organism>
<dbReference type="SUPFAM" id="SSF56176">
    <property type="entry name" value="FAD-binding/transporter-associated domain-like"/>
    <property type="match status" value="1"/>
</dbReference>
<keyword evidence="3" id="KW-0285">Flavoprotein</keyword>
<evidence type="ECO:0000313" key="7">
    <source>
        <dbReference type="EMBL" id="TDD18025.1"/>
    </source>
</evidence>
<sequence>MTTEIVRPGDESYERLSRTFATQGSPAYVLRPRDAKGVAAAVALAVQEGLELSVRSGGHSTVGYGTNDGGVVIDLAHLNDIEVLDDGLVKLGPGAHWGDVARTLEPHGLVISSGDTDSVGVGGLMVGGGIGWLVRKYGLALDHLAAAEIVTASGEIMWASATENTELFWAIRGGGGHFGIITSFLVQARQESVVTFARIGYAANDPAAVLKAWRDAMREAGEDLTSTAQLYPAFGPDMPPSIMILACCTGEDQTAIEPLTRLGEVTSKEVSTLPYSQVLEGAELTSGWQPLVRNRFARTFSDELIDAFTSADVPMMFREVRAIGGTMARGDDTAFTHRDSEVMILAVLLGTPDDHTPRLPAYEAMWRSLQPHTSGAYVNFLSAPSAEDIAAVYPADVRERLTAVKQAYDPDRRFSRNLGDF</sequence>
<dbReference type="GO" id="GO:0071949">
    <property type="term" value="F:FAD binding"/>
    <property type="evidence" value="ECO:0007669"/>
    <property type="project" value="InterPro"/>
</dbReference>
<evidence type="ECO:0000256" key="1">
    <source>
        <dbReference type="ARBA" id="ARBA00001974"/>
    </source>
</evidence>
<dbReference type="Gene3D" id="3.30.43.10">
    <property type="entry name" value="Uridine Diphospho-n-acetylenolpyruvylglucosamine Reductase, domain 2"/>
    <property type="match status" value="1"/>
</dbReference>
<dbReference type="RefSeq" id="WP_132512403.1">
    <property type="nucleotide sequence ID" value="NZ_SMKP01000077.1"/>
</dbReference>
<dbReference type="Pfam" id="PF01565">
    <property type="entry name" value="FAD_binding_4"/>
    <property type="match status" value="1"/>
</dbReference>
<comment type="similarity">
    <text evidence="2">Belongs to the oxygen-dependent FAD-linked oxidoreductase family.</text>
</comment>
<name>A0A4R4WP77_9ACTN</name>
<keyword evidence="5" id="KW-0560">Oxidoreductase</keyword>
<dbReference type="InterPro" id="IPR016166">
    <property type="entry name" value="FAD-bd_PCMH"/>
</dbReference>
<dbReference type="Proteomes" id="UP000294543">
    <property type="component" value="Unassembled WGS sequence"/>
</dbReference>
<dbReference type="Gene3D" id="3.40.462.20">
    <property type="match status" value="1"/>
</dbReference>
<evidence type="ECO:0000256" key="3">
    <source>
        <dbReference type="ARBA" id="ARBA00022630"/>
    </source>
</evidence>
<evidence type="ECO:0000256" key="5">
    <source>
        <dbReference type="ARBA" id="ARBA00023002"/>
    </source>
</evidence>
<evidence type="ECO:0000256" key="2">
    <source>
        <dbReference type="ARBA" id="ARBA00005466"/>
    </source>
</evidence>